<protein>
    <submittedName>
        <fullName evidence="1">Uncharacterized protein</fullName>
    </submittedName>
</protein>
<proteinExistence type="predicted"/>
<dbReference type="Proteomes" id="UP000054408">
    <property type="component" value="Unassembled WGS sequence"/>
</dbReference>
<keyword evidence="2" id="KW-1185">Reference proteome</keyword>
<dbReference type="GeneID" id="25570327"/>
<dbReference type="AlphaFoldDB" id="A0A0L0DT27"/>
<accession>A0A0L0DT27</accession>
<sequence>MASVRENQVRNVLHLPRLGHDVEEGSVLAQYACALEAVHPPQVMQLTMMANGMEGDGESGLASALPNAAQGYAAPRELQMAYAATAEDGSPLEPSTFLYAALGPATPIALATHPGQTPNGQDGASMYSALGPPPAWSNGSAPAPIAAYADTLGEPMPDSPPPAWSNGSAPAPIAAYADTLGEPMMYDNEPFSTGLGAAAPSAPFFERL</sequence>
<evidence type="ECO:0000313" key="1">
    <source>
        <dbReference type="EMBL" id="KNC55425.1"/>
    </source>
</evidence>
<dbReference type="RefSeq" id="XP_013752992.1">
    <property type="nucleotide sequence ID" value="XM_013897538.1"/>
</dbReference>
<dbReference type="EMBL" id="GL349501">
    <property type="protein sequence ID" value="KNC55425.1"/>
    <property type="molecule type" value="Genomic_DNA"/>
</dbReference>
<name>A0A0L0DT27_THETB</name>
<gene>
    <name evidence="1" type="ORF">AMSG_12413</name>
</gene>
<evidence type="ECO:0000313" key="2">
    <source>
        <dbReference type="Proteomes" id="UP000054408"/>
    </source>
</evidence>
<organism evidence="1 2">
    <name type="scientific">Thecamonas trahens ATCC 50062</name>
    <dbReference type="NCBI Taxonomy" id="461836"/>
    <lineage>
        <taxon>Eukaryota</taxon>
        <taxon>Apusozoa</taxon>
        <taxon>Apusomonadida</taxon>
        <taxon>Apusomonadidae</taxon>
        <taxon>Thecamonas</taxon>
    </lineage>
</organism>
<reference evidence="1 2" key="1">
    <citation type="submission" date="2010-05" db="EMBL/GenBank/DDBJ databases">
        <title>The Genome Sequence of Thecamonas trahens ATCC 50062.</title>
        <authorList>
            <consortium name="The Broad Institute Genome Sequencing Platform"/>
            <person name="Russ C."/>
            <person name="Cuomo C."/>
            <person name="Shea T."/>
            <person name="Young S.K."/>
            <person name="Zeng Q."/>
            <person name="Koehrsen M."/>
            <person name="Haas B."/>
            <person name="Borodovsky M."/>
            <person name="Guigo R."/>
            <person name="Alvarado L."/>
            <person name="Berlin A."/>
            <person name="Bochicchio J."/>
            <person name="Borenstein D."/>
            <person name="Chapman S."/>
            <person name="Chen Z."/>
            <person name="Freedman E."/>
            <person name="Gellesch M."/>
            <person name="Goldberg J."/>
            <person name="Griggs A."/>
            <person name="Gujja S."/>
            <person name="Heilman E."/>
            <person name="Heiman D."/>
            <person name="Hepburn T."/>
            <person name="Howarth C."/>
            <person name="Jen D."/>
            <person name="Larson L."/>
            <person name="Mehta T."/>
            <person name="Park D."/>
            <person name="Pearson M."/>
            <person name="Roberts A."/>
            <person name="Saif S."/>
            <person name="Shenoy N."/>
            <person name="Sisk P."/>
            <person name="Stolte C."/>
            <person name="Sykes S."/>
            <person name="Thomson T."/>
            <person name="Walk T."/>
            <person name="White J."/>
            <person name="Yandava C."/>
            <person name="Burger G."/>
            <person name="Gray M.W."/>
            <person name="Holland P.W.H."/>
            <person name="King N."/>
            <person name="Lang F.B.F."/>
            <person name="Roger A.J."/>
            <person name="Ruiz-Trillo I."/>
            <person name="Lander E."/>
            <person name="Nusbaum C."/>
        </authorList>
    </citation>
    <scope>NUCLEOTIDE SEQUENCE [LARGE SCALE GENOMIC DNA]</scope>
    <source>
        <strain evidence="1 2">ATCC 50062</strain>
    </source>
</reference>